<feature type="domain" description="A to I editase" evidence="12">
    <location>
        <begin position="63"/>
        <end position="244"/>
    </location>
</feature>
<keyword evidence="3" id="KW-0378">Hydrolase</keyword>
<dbReference type="EMBL" id="JADGJW010000300">
    <property type="protein sequence ID" value="KAJ3220463.1"/>
    <property type="molecule type" value="Genomic_DNA"/>
</dbReference>
<protein>
    <recommendedName>
        <fullName evidence="9">tRNA-specific adenosine deaminase 1</fullName>
        <ecNumber evidence="8">3.5.4.34</ecNumber>
    </recommendedName>
    <alternativeName>
        <fullName evidence="10">tRNA-specific adenosine-37 deaminase</fullName>
    </alternativeName>
</protein>
<evidence type="ECO:0000256" key="8">
    <source>
        <dbReference type="ARBA" id="ARBA00038940"/>
    </source>
</evidence>
<evidence type="ECO:0000256" key="5">
    <source>
        <dbReference type="ARBA" id="ARBA00037026"/>
    </source>
</evidence>
<name>A0AAD5U3T5_9FUNG</name>
<dbReference type="Pfam" id="PF02137">
    <property type="entry name" value="A_deamin"/>
    <property type="match status" value="1"/>
</dbReference>
<dbReference type="PROSITE" id="PS50141">
    <property type="entry name" value="A_DEAMIN_EDITASE"/>
    <property type="match status" value="1"/>
</dbReference>
<dbReference type="EC" id="3.5.4.34" evidence="8"/>
<organism evidence="13 14">
    <name type="scientific">Clydaea vesicula</name>
    <dbReference type="NCBI Taxonomy" id="447962"/>
    <lineage>
        <taxon>Eukaryota</taxon>
        <taxon>Fungi</taxon>
        <taxon>Fungi incertae sedis</taxon>
        <taxon>Chytridiomycota</taxon>
        <taxon>Chytridiomycota incertae sedis</taxon>
        <taxon>Chytridiomycetes</taxon>
        <taxon>Lobulomycetales</taxon>
        <taxon>Lobulomycetaceae</taxon>
        <taxon>Clydaea</taxon>
    </lineage>
</organism>
<reference evidence="13" key="1">
    <citation type="submission" date="2020-05" db="EMBL/GenBank/DDBJ databases">
        <title>Phylogenomic resolution of chytrid fungi.</title>
        <authorList>
            <person name="Stajich J.E."/>
            <person name="Amses K."/>
            <person name="Simmons R."/>
            <person name="Seto K."/>
            <person name="Myers J."/>
            <person name="Bonds A."/>
            <person name="Quandt C.A."/>
            <person name="Barry K."/>
            <person name="Liu P."/>
            <person name="Grigoriev I."/>
            <person name="Longcore J.E."/>
            <person name="James T.Y."/>
        </authorList>
    </citation>
    <scope>NUCLEOTIDE SEQUENCE</scope>
    <source>
        <strain evidence="13">JEL0476</strain>
    </source>
</reference>
<dbReference type="PANTHER" id="PTHR46516:SF1">
    <property type="entry name" value="TRNA-SPECIFIC ADENOSINE DEAMINASE 1"/>
    <property type="match status" value="1"/>
</dbReference>
<proteinExistence type="inferred from homology"/>
<comment type="function">
    <text evidence="6">Specifically deaminates adenosine-37 to inosine in tRNA-Ala.</text>
</comment>
<accession>A0AAD5U3T5</accession>
<dbReference type="SMART" id="SM00552">
    <property type="entry name" value="ADEAMc"/>
    <property type="match status" value="1"/>
</dbReference>
<gene>
    <name evidence="13" type="ORF">HK099_004340</name>
</gene>
<keyword evidence="1" id="KW-0819">tRNA processing</keyword>
<dbReference type="GO" id="GO:0003723">
    <property type="term" value="F:RNA binding"/>
    <property type="evidence" value="ECO:0007669"/>
    <property type="project" value="InterPro"/>
</dbReference>
<evidence type="ECO:0000256" key="3">
    <source>
        <dbReference type="ARBA" id="ARBA00022801"/>
    </source>
</evidence>
<sequence>MKTACRSKIDGDEIQKISIKFFEQLPKKGKPVKKNERQQEYTVLATILMEDKSFADCELKVIALGTGTRCLGSKQLSDSGTIINDSHAEIICKRAFQKYLYAELKKYFFKKESSILNFNVEKGIWCLKDEIKFHFFVSQAFCGDASMSFLKEKKVLLNENVEEKESFNFFDEKEMENPFKRQKLLLNFSENLIRGRNDIEKLGFCRTKPGRIDSDPTNSMSCTDKVLKWSTLGLNGSMLSNVYG</sequence>
<dbReference type="GO" id="GO:0043829">
    <property type="term" value="F:tRNA-specific adenosine-37 deaminase activity"/>
    <property type="evidence" value="ECO:0007669"/>
    <property type="project" value="UniProtKB-EC"/>
</dbReference>
<comment type="caution">
    <text evidence="13">The sequence shown here is derived from an EMBL/GenBank/DDBJ whole genome shotgun (WGS) entry which is preliminary data.</text>
</comment>
<comment type="similarity">
    <text evidence="7">Belongs to the ADAT1 family.</text>
</comment>
<keyword evidence="14" id="KW-1185">Reference proteome</keyword>
<dbReference type="GO" id="GO:0046872">
    <property type="term" value="F:metal ion binding"/>
    <property type="evidence" value="ECO:0007669"/>
    <property type="project" value="UniProtKB-KW"/>
</dbReference>
<evidence type="ECO:0000256" key="4">
    <source>
        <dbReference type="ARBA" id="ARBA00022833"/>
    </source>
</evidence>
<dbReference type="InterPro" id="IPR002466">
    <property type="entry name" value="A_deamin"/>
</dbReference>
<comment type="catalytic activity">
    <reaction evidence="11">
        <text>adenosine(37) in tRNA(Ala) + H2O + H(+) = inosine(37) in tRNA(Ala) + NH4(+)</text>
        <dbReference type="Rhea" id="RHEA:50968"/>
        <dbReference type="Rhea" id="RHEA-COMP:12855"/>
        <dbReference type="Rhea" id="RHEA-COMP:12856"/>
        <dbReference type="ChEBI" id="CHEBI:15377"/>
        <dbReference type="ChEBI" id="CHEBI:15378"/>
        <dbReference type="ChEBI" id="CHEBI:28938"/>
        <dbReference type="ChEBI" id="CHEBI:74411"/>
        <dbReference type="ChEBI" id="CHEBI:82852"/>
        <dbReference type="EC" id="3.5.4.34"/>
    </reaction>
</comment>
<evidence type="ECO:0000256" key="9">
    <source>
        <dbReference type="ARBA" id="ARBA00040502"/>
    </source>
</evidence>
<evidence type="ECO:0000256" key="6">
    <source>
        <dbReference type="ARBA" id="ARBA00037784"/>
    </source>
</evidence>
<evidence type="ECO:0000256" key="1">
    <source>
        <dbReference type="ARBA" id="ARBA00022694"/>
    </source>
</evidence>
<keyword evidence="2" id="KW-0479">Metal-binding</keyword>
<evidence type="ECO:0000313" key="13">
    <source>
        <dbReference type="EMBL" id="KAJ3220463.1"/>
    </source>
</evidence>
<dbReference type="GO" id="GO:0008033">
    <property type="term" value="P:tRNA processing"/>
    <property type="evidence" value="ECO:0007669"/>
    <property type="project" value="UniProtKB-KW"/>
</dbReference>
<evidence type="ECO:0000256" key="11">
    <source>
        <dbReference type="ARBA" id="ARBA00047635"/>
    </source>
</evidence>
<evidence type="ECO:0000256" key="2">
    <source>
        <dbReference type="ARBA" id="ARBA00022723"/>
    </source>
</evidence>
<evidence type="ECO:0000256" key="10">
    <source>
        <dbReference type="ARBA" id="ARBA00041760"/>
    </source>
</evidence>
<dbReference type="AlphaFoldDB" id="A0AAD5U3T5"/>
<evidence type="ECO:0000259" key="12">
    <source>
        <dbReference type="PROSITE" id="PS50141"/>
    </source>
</evidence>
<keyword evidence="4" id="KW-0862">Zinc</keyword>
<evidence type="ECO:0000256" key="7">
    <source>
        <dbReference type="ARBA" id="ARBA00038326"/>
    </source>
</evidence>
<comment type="cofactor">
    <cofactor evidence="5">
        <name>1D-myo-inositol hexakisphosphate</name>
        <dbReference type="ChEBI" id="CHEBI:58130"/>
    </cofactor>
</comment>
<dbReference type="PANTHER" id="PTHR46516">
    <property type="entry name" value="TRNA-SPECIFIC ADENOSINE DEAMINASE 1"/>
    <property type="match status" value="1"/>
</dbReference>
<evidence type="ECO:0000313" key="14">
    <source>
        <dbReference type="Proteomes" id="UP001211065"/>
    </source>
</evidence>
<dbReference type="Proteomes" id="UP001211065">
    <property type="component" value="Unassembled WGS sequence"/>
</dbReference>